<name>A0A0R1HQN1_9LACO</name>
<evidence type="ECO:0000256" key="1">
    <source>
        <dbReference type="SAM" id="MobiDB-lite"/>
    </source>
</evidence>
<dbReference type="AlphaFoldDB" id="A0A0R1HQN1"/>
<dbReference type="Proteomes" id="UP000050911">
    <property type="component" value="Unassembled WGS sequence"/>
</dbReference>
<feature type="region of interest" description="Disordered" evidence="1">
    <location>
        <begin position="47"/>
        <end position="97"/>
    </location>
</feature>
<dbReference type="STRING" id="1302272.FC96_GL001079"/>
<organism evidence="3 4">
    <name type="scientific">Secundilactobacillus kimchicus JCM 15530</name>
    <dbReference type="NCBI Taxonomy" id="1302272"/>
    <lineage>
        <taxon>Bacteria</taxon>
        <taxon>Bacillati</taxon>
        <taxon>Bacillota</taxon>
        <taxon>Bacilli</taxon>
        <taxon>Lactobacillales</taxon>
        <taxon>Lactobacillaceae</taxon>
        <taxon>Secundilactobacillus</taxon>
    </lineage>
</organism>
<gene>
    <name evidence="3" type="ORF">FC96_GL001079</name>
</gene>
<protein>
    <submittedName>
        <fullName evidence="3">Uncharacterized protein</fullName>
    </submittedName>
</protein>
<keyword evidence="2" id="KW-1133">Transmembrane helix</keyword>
<feature type="transmembrane region" description="Helical" evidence="2">
    <location>
        <begin position="20"/>
        <end position="42"/>
    </location>
</feature>
<feature type="compositionally biased region" description="Basic and acidic residues" evidence="1">
    <location>
        <begin position="48"/>
        <end position="72"/>
    </location>
</feature>
<comment type="caution">
    <text evidence="3">The sequence shown here is derived from an EMBL/GenBank/DDBJ whole genome shotgun (WGS) entry which is preliminary data.</text>
</comment>
<keyword evidence="4" id="KW-1185">Reference proteome</keyword>
<accession>A0A0R1HQN1</accession>
<proteinExistence type="predicted"/>
<evidence type="ECO:0000313" key="3">
    <source>
        <dbReference type="EMBL" id="KRK48760.1"/>
    </source>
</evidence>
<evidence type="ECO:0000313" key="4">
    <source>
        <dbReference type="Proteomes" id="UP000050911"/>
    </source>
</evidence>
<sequence length="97" mass="11376">MAILLIAYDLLMPLLTHQPYSITAVMSFPFQVIVAFVVVALYNRHKTQSQEKERRAKQAKLEEEARRAELKKQQQAHQHQVNEKRNQVAAQKQHRTK</sequence>
<evidence type="ECO:0000256" key="2">
    <source>
        <dbReference type="SAM" id="Phobius"/>
    </source>
</evidence>
<keyword evidence="2" id="KW-0812">Transmembrane</keyword>
<keyword evidence="2" id="KW-0472">Membrane</keyword>
<dbReference type="PATRIC" id="fig|1302272.5.peg.1085"/>
<reference evidence="3 4" key="1">
    <citation type="journal article" date="2015" name="Genome Announc.">
        <title>Expanding the biotechnology potential of lactobacilli through comparative genomics of 213 strains and associated genera.</title>
        <authorList>
            <person name="Sun Z."/>
            <person name="Harris H.M."/>
            <person name="McCann A."/>
            <person name="Guo C."/>
            <person name="Argimon S."/>
            <person name="Zhang W."/>
            <person name="Yang X."/>
            <person name="Jeffery I.B."/>
            <person name="Cooney J.C."/>
            <person name="Kagawa T.F."/>
            <person name="Liu W."/>
            <person name="Song Y."/>
            <person name="Salvetti E."/>
            <person name="Wrobel A."/>
            <person name="Rasinkangas P."/>
            <person name="Parkhill J."/>
            <person name="Rea M.C."/>
            <person name="O'Sullivan O."/>
            <person name="Ritari J."/>
            <person name="Douillard F.P."/>
            <person name="Paul Ross R."/>
            <person name="Yang R."/>
            <person name="Briner A.E."/>
            <person name="Felis G.E."/>
            <person name="de Vos W.M."/>
            <person name="Barrangou R."/>
            <person name="Klaenhammer T.R."/>
            <person name="Caufield P.W."/>
            <person name="Cui Y."/>
            <person name="Zhang H."/>
            <person name="O'Toole P.W."/>
        </authorList>
    </citation>
    <scope>NUCLEOTIDE SEQUENCE [LARGE SCALE GENOMIC DNA]</scope>
    <source>
        <strain evidence="3 4">JCM 15530</strain>
    </source>
</reference>
<dbReference type="EMBL" id="AZCX01000002">
    <property type="protein sequence ID" value="KRK48760.1"/>
    <property type="molecule type" value="Genomic_DNA"/>
</dbReference>